<dbReference type="AlphaFoldDB" id="A0A9P8ZXI5"/>
<protein>
    <submittedName>
        <fullName evidence="1">Uncharacterized protein</fullName>
    </submittedName>
</protein>
<reference evidence="1" key="1">
    <citation type="journal article" date="2021" name="Nat. Commun.">
        <title>Genetic determinants of endophytism in the Arabidopsis root mycobiome.</title>
        <authorList>
            <person name="Mesny F."/>
            <person name="Miyauchi S."/>
            <person name="Thiergart T."/>
            <person name="Pickel B."/>
            <person name="Atanasova L."/>
            <person name="Karlsson M."/>
            <person name="Huettel B."/>
            <person name="Barry K.W."/>
            <person name="Haridas S."/>
            <person name="Chen C."/>
            <person name="Bauer D."/>
            <person name="Andreopoulos W."/>
            <person name="Pangilinan J."/>
            <person name="LaButti K."/>
            <person name="Riley R."/>
            <person name="Lipzen A."/>
            <person name="Clum A."/>
            <person name="Drula E."/>
            <person name="Henrissat B."/>
            <person name="Kohler A."/>
            <person name="Grigoriev I.V."/>
            <person name="Martin F.M."/>
            <person name="Hacquard S."/>
        </authorList>
    </citation>
    <scope>NUCLEOTIDE SEQUENCE</scope>
    <source>
        <strain evidence="1">MPI-SDFR-AT-0073</strain>
    </source>
</reference>
<organism evidence="1 2">
    <name type="scientific">Truncatella angustata</name>
    <dbReference type="NCBI Taxonomy" id="152316"/>
    <lineage>
        <taxon>Eukaryota</taxon>
        <taxon>Fungi</taxon>
        <taxon>Dikarya</taxon>
        <taxon>Ascomycota</taxon>
        <taxon>Pezizomycotina</taxon>
        <taxon>Sordariomycetes</taxon>
        <taxon>Xylariomycetidae</taxon>
        <taxon>Amphisphaeriales</taxon>
        <taxon>Sporocadaceae</taxon>
        <taxon>Truncatella</taxon>
    </lineage>
</organism>
<dbReference type="GeneID" id="70129105"/>
<name>A0A9P8ZXI5_9PEZI</name>
<proteinExistence type="predicted"/>
<evidence type="ECO:0000313" key="1">
    <source>
        <dbReference type="EMBL" id="KAH6653088.1"/>
    </source>
</evidence>
<dbReference type="EMBL" id="JAGPXC010000005">
    <property type="protein sequence ID" value="KAH6653088.1"/>
    <property type="molecule type" value="Genomic_DNA"/>
</dbReference>
<comment type="caution">
    <text evidence="1">The sequence shown here is derived from an EMBL/GenBank/DDBJ whole genome shotgun (WGS) entry which is preliminary data.</text>
</comment>
<gene>
    <name evidence="1" type="ORF">BKA67DRAFT_536784</name>
</gene>
<keyword evidence="2" id="KW-1185">Reference proteome</keyword>
<sequence length="216" mass="23408">MPKYTAQVPIFPIFPIFLHICPPIVTANRVTQNYHSISWASGHHRACDCVNARGTGLYIFLVHGTHSSHKLGMLLVVKGTGPSQPDINKAVTRDRPKMAGPYWYGLDGIRKRGVDACISRLPQLGTTFGPAQSLEETQVGQMPNSKGPPDAAWQSGNFGGDSRIFGGPTIDTTKWTARFSIQAATAECQSQPLNEYDNGDYVVSCAVGSSTNKQSK</sequence>
<accession>A0A9P8ZXI5</accession>
<dbReference type="Proteomes" id="UP000758603">
    <property type="component" value="Unassembled WGS sequence"/>
</dbReference>
<evidence type="ECO:0000313" key="2">
    <source>
        <dbReference type="Proteomes" id="UP000758603"/>
    </source>
</evidence>
<dbReference type="RefSeq" id="XP_045957365.1">
    <property type="nucleotide sequence ID" value="XM_046100213.1"/>
</dbReference>